<dbReference type="InterPro" id="IPR027417">
    <property type="entry name" value="P-loop_NTPase"/>
</dbReference>
<evidence type="ECO:0000259" key="4">
    <source>
        <dbReference type="PROSITE" id="PS00662"/>
    </source>
</evidence>
<protein>
    <submittedName>
        <fullName evidence="5">Secretion system protein E</fullName>
    </submittedName>
</protein>
<keyword evidence="2" id="KW-0547">Nucleotide-binding</keyword>
<dbReference type="GO" id="GO:0005886">
    <property type="term" value="C:plasma membrane"/>
    <property type="evidence" value="ECO:0007669"/>
    <property type="project" value="TreeGrafter"/>
</dbReference>
<dbReference type="InterPro" id="IPR047667">
    <property type="entry name" value="ATPase_ComGA"/>
</dbReference>
<sequence length="333" mass="38938">MDIKKLSDKIIADAYKRRIEDVYILPKAEDYQLFERKGKNRTLKQNFSKEIGQQLISRFKYLGQMDIGEKRKVQSGALTYRSEHSSVNEKIRLRLSSVGDYQHRETLVIRLLYPLSDQHFRCFSTEDLVALHRYTKERGLYLFSGPVGSGKTSLMYRLAQENAEQIITVEDPVELEEATFLQLQVNEKIHQSYEELLKLSLRHRPDLLIVGEIRDALTAQMTLRAALTGHRVFATIHARELAGILPRIEELMGYQQALIDCLKGIVYQEILPDKEQSSAVLWSYQFFEKIQEEPTKRSDKEATFQVVKEKCWQTSHLQAERNDWRSYSFEEIE</sequence>
<accession>A0A179ETG5</accession>
<dbReference type="Gene3D" id="3.40.50.300">
    <property type="entry name" value="P-loop containing nucleotide triphosphate hydrolases"/>
    <property type="match status" value="1"/>
</dbReference>
<proteinExistence type="inferred from homology"/>
<gene>
    <name evidence="5" type="ORF">A6E74_05730</name>
</gene>
<evidence type="ECO:0000256" key="3">
    <source>
        <dbReference type="ARBA" id="ARBA00022840"/>
    </source>
</evidence>
<dbReference type="SUPFAM" id="SSF52540">
    <property type="entry name" value="P-loop containing nucleoside triphosphate hydrolases"/>
    <property type="match status" value="1"/>
</dbReference>
<dbReference type="PROSITE" id="PS00662">
    <property type="entry name" value="T2SP_E"/>
    <property type="match status" value="1"/>
</dbReference>
<name>A0A179ETG5_ENTTH</name>
<dbReference type="EMBL" id="LWMN01000011">
    <property type="protein sequence ID" value="OAQ56220.1"/>
    <property type="molecule type" value="Genomic_DNA"/>
</dbReference>
<evidence type="ECO:0000313" key="6">
    <source>
        <dbReference type="Proteomes" id="UP000078516"/>
    </source>
</evidence>
<dbReference type="RefSeq" id="WP_067483084.1">
    <property type="nucleotide sequence ID" value="NZ_CWML01000008.1"/>
</dbReference>
<dbReference type="PANTHER" id="PTHR30258">
    <property type="entry name" value="TYPE II SECRETION SYSTEM PROTEIN GSPE-RELATED"/>
    <property type="match status" value="1"/>
</dbReference>
<dbReference type="CDD" id="cd01129">
    <property type="entry name" value="PulE-GspE-like"/>
    <property type="match status" value="1"/>
</dbReference>
<dbReference type="NCBIfam" id="NF041000">
    <property type="entry name" value="ATPase_ComGA"/>
    <property type="match status" value="1"/>
</dbReference>
<dbReference type="GO" id="GO:0016887">
    <property type="term" value="F:ATP hydrolysis activity"/>
    <property type="evidence" value="ECO:0007669"/>
    <property type="project" value="TreeGrafter"/>
</dbReference>
<dbReference type="Gene3D" id="3.30.450.90">
    <property type="match status" value="1"/>
</dbReference>
<keyword evidence="6" id="KW-1185">Reference proteome</keyword>
<dbReference type="PANTHER" id="PTHR30258:SF2">
    <property type="entry name" value="COMG OPERON PROTEIN 1"/>
    <property type="match status" value="1"/>
</dbReference>
<reference evidence="5 6" key="1">
    <citation type="submission" date="2016-04" db="EMBL/GenBank/DDBJ databases">
        <title>Draft genome of an Enterococcus thailandicus strain isolated from bovine feces.</title>
        <authorList>
            <person name="Beukers A.G."/>
            <person name="Zaheer R."/>
            <person name="Goji N."/>
            <person name="Cook S.R."/>
            <person name="Amoako K."/>
            <person name="Chaves A.V."/>
            <person name="Ward M.P."/>
            <person name="Mcallister T.A."/>
        </authorList>
    </citation>
    <scope>NUCLEOTIDE SEQUENCE [LARGE SCALE GENOMIC DNA]</scope>
    <source>
        <strain evidence="5 6">F0711D 46</strain>
    </source>
</reference>
<feature type="domain" description="Bacterial type II secretion system protein E" evidence="4">
    <location>
        <begin position="201"/>
        <end position="215"/>
    </location>
</feature>
<dbReference type="AlphaFoldDB" id="A0A179ETG5"/>
<comment type="similarity">
    <text evidence="1">Belongs to the GSP E family.</text>
</comment>
<dbReference type="InterPro" id="IPR001482">
    <property type="entry name" value="T2SS/T4SS_dom"/>
</dbReference>
<dbReference type="Proteomes" id="UP000078516">
    <property type="component" value="Unassembled WGS sequence"/>
</dbReference>
<evidence type="ECO:0000256" key="1">
    <source>
        <dbReference type="ARBA" id="ARBA00006611"/>
    </source>
</evidence>
<dbReference type="GO" id="GO:0005524">
    <property type="term" value="F:ATP binding"/>
    <property type="evidence" value="ECO:0007669"/>
    <property type="project" value="UniProtKB-KW"/>
</dbReference>
<dbReference type="Pfam" id="PF00437">
    <property type="entry name" value="T2SSE"/>
    <property type="match status" value="1"/>
</dbReference>
<evidence type="ECO:0000256" key="2">
    <source>
        <dbReference type="ARBA" id="ARBA00022741"/>
    </source>
</evidence>
<comment type="caution">
    <text evidence="5">The sequence shown here is derived from an EMBL/GenBank/DDBJ whole genome shotgun (WGS) entry which is preliminary data.</text>
</comment>
<evidence type="ECO:0000313" key="5">
    <source>
        <dbReference type="EMBL" id="OAQ56220.1"/>
    </source>
</evidence>
<organism evidence="5 6">
    <name type="scientific">Enterococcus thailandicus</name>
    <dbReference type="NCBI Taxonomy" id="417368"/>
    <lineage>
        <taxon>Bacteria</taxon>
        <taxon>Bacillati</taxon>
        <taxon>Bacillota</taxon>
        <taxon>Bacilli</taxon>
        <taxon>Lactobacillales</taxon>
        <taxon>Enterococcaceae</taxon>
        <taxon>Enterococcus</taxon>
    </lineage>
</organism>
<keyword evidence="3" id="KW-0067">ATP-binding</keyword>